<dbReference type="Pfam" id="PF00520">
    <property type="entry name" value="Ion_trans"/>
    <property type="match status" value="1"/>
</dbReference>
<accession>D7FNX2</accession>
<evidence type="ECO:0000259" key="8">
    <source>
        <dbReference type="Pfam" id="PF00520"/>
    </source>
</evidence>
<keyword evidence="4 7" id="KW-1133">Transmembrane helix</keyword>
<feature type="transmembrane region" description="Helical" evidence="7">
    <location>
        <begin position="270"/>
        <end position="302"/>
    </location>
</feature>
<evidence type="ECO:0000256" key="7">
    <source>
        <dbReference type="SAM" id="Phobius"/>
    </source>
</evidence>
<feature type="compositionally biased region" description="Low complexity" evidence="6">
    <location>
        <begin position="546"/>
        <end position="560"/>
    </location>
</feature>
<evidence type="ECO:0000256" key="2">
    <source>
        <dbReference type="ARBA" id="ARBA00022692"/>
    </source>
</evidence>
<dbReference type="Proteomes" id="UP000002630">
    <property type="component" value="Linkage Group LG04"/>
</dbReference>
<keyword evidence="10" id="KW-1185">Reference proteome</keyword>
<keyword evidence="2 7" id="KW-0812">Transmembrane</keyword>
<evidence type="ECO:0000256" key="6">
    <source>
        <dbReference type="SAM" id="MobiDB-lite"/>
    </source>
</evidence>
<evidence type="ECO:0000313" key="10">
    <source>
        <dbReference type="Proteomes" id="UP000002630"/>
    </source>
</evidence>
<protein>
    <recommendedName>
        <fullName evidence="8">Ion transport domain-containing protein</fullName>
    </recommendedName>
</protein>
<evidence type="ECO:0000256" key="3">
    <source>
        <dbReference type="ARBA" id="ARBA00022737"/>
    </source>
</evidence>
<proteinExistence type="predicted"/>
<feature type="region of interest" description="Disordered" evidence="6">
    <location>
        <begin position="392"/>
        <end position="412"/>
    </location>
</feature>
<evidence type="ECO:0000256" key="1">
    <source>
        <dbReference type="ARBA" id="ARBA00004141"/>
    </source>
</evidence>
<name>D7FNX2_ECTSI</name>
<dbReference type="GO" id="GO:0005886">
    <property type="term" value="C:plasma membrane"/>
    <property type="evidence" value="ECO:0007669"/>
    <property type="project" value="TreeGrafter"/>
</dbReference>
<feature type="transmembrane region" description="Helical" evidence="7">
    <location>
        <begin position="92"/>
        <end position="113"/>
    </location>
</feature>
<dbReference type="PANTHER" id="PTHR10582">
    <property type="entry name" value="TRANSIENT RECEPTOR POTENTIAL ION CHANNEL PROTEIN"/>
    <property type="match status" value="1"/>
</dbReference>
<organism evidence="9 10">
    <name type="scientific">Ectocarpus siliculosus</name>
    <name type="common">Brown alga</name>
    <name type="synonym">Conferva siliculosa</name>
    <dbReference type="NCBI Taxonomy" id="2880"/>
    <lineage>
        <taxon>Eukaryota</taxon>
        <taxon>Sar</taxon>
        <taxon>Stramenopiles</taxon>
        <taxon>Ochrophyta</taxon>
        <taxon>PX clade</taxon>
        <taxon>Phaeophyceae</taxon>
        <taxon>Ectocarpales</taxon>
        <taxon>Ectocarpaceae</taxon>
        <taxon>Ectocarpus</taxon>
    </lineage>
</organism>
<dbReference type="OrthoDB" id="301415at2759"/>
<evidence type="ECO:0000256" key="4">
    <source>
        <dbReference type="ARBA" id="ARBA00022989"/>
    </source>
</evidence>
<feature type="region of interest" description="Disordered" evidence="6">
    <location>
        <begin position="471"/>
        <end position="495"/>
    </location>
</feature>
<dbReference type="Gene3D" id="1.10.287.70">
    <property type="match status" value="1"/>
</dbReference>
<feature type="compositionally biased region" description="Basic and acidic residues" evidence="6">
    <location>
        <begin position="529"/>
        <end position="541"/>
    </location>
</feature>
<comment type="subcellular location">
    <subcellularLocation>
        <location evidence="1">Membrane</location>
        <topology evidence="1">Multi-pass membrane protein</topology>
    </subcellularLocation>
</comment>
<keyword evidence="5 7" id="KW-0472">Membrane</keyword>
<dbReference type="InterPro" id="IPR005821">
    <property type="entry name" value="Ion_trans_dom"/>
</dbReference>
<gene>
    <name evidence="9" type="ORF">Esi_0183_0011</name>
</gene>
<dbReference type="EMBL" id="FN649729">
    <property type="protein sequence ID" value="CBJ30241.1"/>
    <property type="molecule type" value="Genomic_DNA"/>
</dbReference>
<dbReference type="GO" id="GO:0005216">
    <property type="term" value="F:monoatomic ion channel activity"/>
    <property type="evidence" value="ECO:0007669"/>
    <property type="project" value="InterPro"/>
</dbReference>
<dbReference type="InterPro" id="IPR024862">
    <property type="entry name" value="TRPV"/>
</dbReference>
<dbReference type="EMBL" id="FN648312">
    <property type="protein sequence ID" value="CBJ30241.1"/>
    <property type="molecule type" value="Genomic_DNA"/>
</dbReference>
<feature type="region of interest" description="Disordered" evidence="6">
    <location>
        <begin position="524"/>
        <end position="565"/>
    </location>
</feature>
<feature type="transmembrane region" description="Helical" evidence="7">
    <location>
        <begin position="12"/>
        <end position="34"/>
    </location>
</feature>
<dbReference type="InParanoid" id="D7FNX2"/>
<feature type="transmembrane region" description="Helical" evidence="7">
    <location>
        <begin position="208"/>
        <end position="228"/>
    </location>
</feature>
<dbReference type="STRING" id="2880.D7FNX2"/>
<reference evidence="9 10" key="1">
    <citation type="journal article" date="2010" name="Nature">
        <title>The Ectocarpus genome and the independent evolution of multicellularity in brown algae.</title>
        <authorList>
            <person name="Cock J.M."/>
            <person name="Sterck L."/>
            <person name="Rouze P."/>
            <person name="Scornet D."/>
            <person name="Allen A.E."/>
            <person name="Amoutzias G."/>
            <person name="Anthouard V."/>
            <person name="Artiguenave F."/>
            <person name="Aury J.M."/>
            <person name="Badger J.H."/>
            <person name="Beszteri B."/>
            <person name="Billiau K."/>
            <person name="Bonnet E."/>
            <person name="Bothwell J.H."/>
            <person name="Bowler C."/>
            <person name="Boyen C."/>
            <person name="Brownlee C."/>
            <person name="Carrano C.J."/>
            <person name="Charrier B."/>
            <person name="Cho G.Y."/>
            <person name="Coelho S.M."/>
            <person name="Collen J."/>
            <person name="Corre E."/>
            <person name="Da Silva C."/>
            <person name="Delage L."/>
            <person name="Delaroque N."/>
            <person name="Dittami S.M."/>
            <person name="Doulbeau S."/>
            <person name="Elias M."/>
            <person name="Farnham G."/>
            <person name="Gachon C.M."/>
            <person name="Gschloessl B."/>
            <person name="Heesch S."/>
            <person name="Jabbari K."/>
            <person name="Jubin C."/>
            <person name="Kawai H."/>
            <person name="Kimura K."/>
            <person name="Kloareg B."/>
            <person name="Kupper F.C."/>
            <person name="Lang D."/>
            <person name="Le Bail A."/>
            <person name="Leblanc C."/>
            <person name="Lerouge P."/>
            <person name="Lohr M."/>
            <person name="Lopez P.J."/>
            <person name="Martens C."/>
            <person name="Maumus F."/>
            <person name="Michel G."/>
            <person name="Miranda-Saavedra D."/>
            <person name="Morales J."/>
            <person name="Moreau H."/>
            <person name="Motomura T."/>
            <person name="Nagasato C."/>
            <person name="Napoli C.A."/>
            <person name="Nelson D.R."/>
            <person name="Nyvall-Collen P."/>
            <person name="Peters A.F."/>
            <person name="Pommier C."/>
            <person name="Potin P."/>
            <person name="Poulain J."/>
            <person name="Quesneville H."/>
            <person name="Read B."/>
            <person name="Rensing S.A."/>
            <person name="Ritter A."/>
            <person name="Rousvoal S."/>
            <person name="Samanta M."/>
            <person name="Samson G."/>
            <person name="Schroeder D.C."/>
            <person name="Segurens B."/>
            <person name="Strittmatter M."/>
            <person name="Tonon T."/>
            <person name="Tregear J.W."/>
            <person name="Valentin K."/>
            <person name="von Dassow P."/>
            <person name="Yamagishi T."/>
            <person name="Van de Peer Y."/>
            <person name="Wincker P."/>
        </authorList>
    </citation>
    <scope>NUCLEOTIDE SEQUENCE [LARGE SCALE GENOMIC DNA]</scope>
    <source>
        <strain evidence="10">Ec32 / CCAP1310/4</strain>
    </source>
</reference>
<keyword evidence="3" id="KW-0677">Repeat</keyword>
<feature type="domain" description="Ion transport" evidence="8">
    <location>
        <begin position="1"/>
        <end position="122"/>
    </location>
</feature>
<sequence>MIQIIWRMMSQTLRFGVFIVVVMAGFALAFTTVFGSCNADSLLGESFGSFGTAFLSVFEAPLGEFSFEDFHDVGTQCPDNPAPGRASDAGTFLLVAYLVVLAVVMLNLLVAVLTTAHGEVNANGEKEFHLARTRLILQSARAVAHRRIPPPLNLVQLIVGLLLDTVGELAWWVRLDAGRCKLRQEGEGFVPITATYGWHTFDGTLQRLFFVLTMGLVAVALNSLLWVLSLPWVAWRLVCWVSYEFANEGDDDEDEETNAPVKRGKLRESLLALGTIAACWLALLFAAALCGACIVGSFFLWFRGVWNVWEWVRWRRSEEGKFVSGETDQECPTAMPGQEHGQNWRHAWQHVAKARNLRIRHEHGSEHFHVAPLLQSTTGLDMKRLCSLAKKKYSDRRQKEPGDAPGEEGNGMGFEGLDDLGLDPAGGSVSRIQMDEAPRGSGTSTFLSPDFETKVAEFLSTVTTGMRENTAATENDWGEQKYAPTSPSPPDMRQQQGREWVHNGIEVPSLGGGGVRTDRDGTAVFPRGGGEEQGRTARVDDESTESIITDDGSTSNTSDTDLPETVVLPPVCALGSPQRRMHLLGSMEGSSRRTTV</sequence>
<dbReference type="AlphaFoldDB" id="D7FNX2"/>
<dbReference type="GO" id="GO:0098703">
    <property type="term" value="P:calcium ion import across plasma membrane"/>
    <property type="evidence" value="ECO:0007669"/>
    <property type="project" value="TreeGrafter"/>
</dbReference>
<evidence type="ECO:0000256" key="5">
    <source>
        <dbReference type="ARBA" id="ARBA00023136"/>
    </source>
</evidence>
<dbReference type="PANTHER" id="PTHR10582:SF2">
    <property type="entry name" value="INACTIVE"/>
    <property type="match status" value="1"/>
</dbReference>
<evidence type="ECO:0000313" key="9">
    <source>
        <dbReference type="EMBL" id="CBJ30241.1"/>
    </source>
</evidence>